<evidence type="ECO:0000256" key="1">
    <source>
        <dbReference type="ARBA" id="ARBA00004202"/>
    </source>
</evidence>
<dbReference type="EMBL" id="VUNH01000011">
    <property type="protein sequence ID" value="MST56365.1"/>
    <property type="molecule type" value="Genomic_DNA"/>
</dbReference>
<keyword evidence="8" id="KW-1185">Reference proteome</keyword>
<accession>A0A6L5YE06</accession>
<dbReference type="AlphaFoldDB" id="A0A6L5YE06"/>
<keyword evidence="4" id="KW-0808">Transferase</keyword>
<dbReference type="Gene3D" id="3.40.50.12580">
    <property type="match status" value="1"/>
</dbReference>
<dbReference type="GO" id="GO:0047355">
    <property type="term" value="F:CDP-glycerol glycerophosphotransferase activity"/>
    <property type="evidence" value="ECO:0007669"/>
    <property type="project" value="InterPro"/>
</dbReference>
<comment type="subcellular location">
    <subcellularLocation>
        <location evidence="1">Cell membrane</location>
        <topology evidence="1">Peripheral membrane protein</topology>
    </subcellularLocation>
</comment>
<keyword evidence="6" id="KW-0472">Membrane</keyword>
<evidence type="ECO:0000313" key="7">
    <source>
        <dbReference type="EMBL" id="MST56365.1"/>
    </source>
</evidence>
<dbReference type="Pfam" id="PF04464">
    <property type="entry name" value="Glyphos_transf"/>
    <property type="match status" value="1"/>
</dbReference>
<evidence type="ECO:0000256" key="4">
    <source>
        <dbReference type="ARBA" id="ARBA00022679"/>
    </source>
</evidence>
<dbReference type="InterPro" id="IPR051612">
    <property type="entry name" value="Teichoic_Acid_Biosynth"/>
</dbReference>
<dbReference type="PANTHER" id="PTHR37316:SF3">
    <property type="entry name" value="TEICHOIC ACID GLYCEROL-PHOSPHATE TRANSFERASE"/>
    <property type="match status" value="1"/>
</dbReference>
<dbReference type="GO" id="GO:0019350">
    <property type="term" value="P:teichoic acid biosynthetic process"/>
    <property type="evidence" value="ECO:0007669"/>
    <property type="project" value="UniProtKB-KW"/>
</dbReference>
<gene>
    <name evidence="7" type="ORF">FYJ74_10010</name>
</gene>
<keyword evidence="3" id="KW-1003">Cell membrane</keyword>
<evidence type="ECO:0000256" key="2">
    <source>
        <dbReference type="ARBA" id="ARBA00010488"/>
    </source>
</evidence>
<dbReference type="SUPFAM" id="SSF53756">
    <property type="entry name" value="UDP-Glycosyltransferase/glycogen phosphorylase"/>
    <property type="match status" value="1"/>
</dbReference>
<name>A0A6L5YE06_9BACT</name>
<evidence type="ECO:0000313" key="8">
    <source>
        <dbReference type="Proteomes" id="UP000473699"/>
    </source>
</evidence>
<evidence type="ECO:0000256" key="5">
    <source>
        <dbReference type="ARBA" id="ARBA00022944"/>
    </source>
</evidence>
<evidence type="ECO:0000256" key="3">
    <source>
        <dbReference type="ARBA" id="ARBA00022475"/>
    </source>
</evidence>
<sequence>MNIYCKIAIKYILRFLLFPLRLFPVKADRITLLNDLGSYADSPASICNYLLQHGHVLDICFACNPPFPQIDGVSFFNKRSLAFFIKSLHSRVFLTNNGGVSYMPFSRHTTVVNTWHGGGPCKRITAPQHRCPAILKDRDLAASKTHIFLSSCTVFSQGAIEDHLSTKESLWEIGLPRNDVFFTPQALNSIALKVRSELGLSENDKFVLYAPTFRKARHSSLNALNPFLNETQIEFIKGTLKKATQENWQFGYRSHRLTFSPRTVCNAIDLNHYPDMQRLLCAADALITDYSSSVWDFSLTGNPIFIFAPDRLSYERERGFYMPMAQWGFPIAENIRELANNILSFDRQKYLKSLQQYHCKAGIAETGQASAIVGRKILSIIDGDNWDKETSSKKTFLNKPHPF</sequence>
<proteinExistence type="inferred from homology"/>
<evidence type="ECO:0008006" key="9">
    <source>
        <dbReference type="Google" id="ProtNLM"/>
    </source>
</evidence>
<dbReference type="RefSeq" id="WP_154529446.1">
    <property type="nucleotide sequence ID" value="NZ_VUNH01000011.1"/>
</dbReference>
<protein>
    <recommendedName>
        <fullName evidence="9">CDP-glycerol:poly(Glycerophosphate) glycerophosphotransferase</fullName>
    </recommendedName>
</protein>
<dbReference type="PANTHER" id="PTHR37316">
    <property type="entry name" value="TEICHOIC ACID GLYCEROL-PHOSPHATE PRIMASE"/>
    <property type="match status" value="1"/>
</dbReference>
<organism evidence="7 8">
    <name type="scientific">Pyramidobacter porci</name>
    <dbReference type="NCBI Taxonomy" id="2605789"/>
    <lineage>
        <taxon>Bacteria</taxon>
        <taxon>Thermotogati</taxon>
        <taxon>Synergistota</taxon>
        <taxon>Synergistia</taxon>
        <taxon>Synergistales</taxon>
        <taxon>Dethiosulfovibrionaceae</taxon>
        <taxon>Pyramidobacter</taxon>
    </lineage>
</organism>
<keyword evidence="5" id="KW-0777">Teichoic acid biosynthesis</keyword>
<dbReference type="InterPro" id="IPR007554">
    <property type="entry name" value="Glycerophosphate_synth"/>
</dbReference>
<comment type="caution">
    <text evidence="7">The sequence shown here is derived from an EMBL/GenBank/DDBJ whole genome shotgun (WGS) entry which is preliminary data.</text>
</comment>
<reference evidence="7 8" key="1">
    <citation type="submission" date="2019-08" db="EMBL/GenBank/DDBJ databases">
        <title>In-depth cultivation of the pig gut microbiome towards novel bacterial diversity and tailored functional studies.</title>
        <authorList>
            <person name="Wylensek D."/>
            <person name="Hitch T.C.A."/>
            <person name="Clavel T."/>
        </authorList>
    </citation>
    <scope>NUCLEOTIDE SEQUENCE [LARGE SCALE GENOMIC DNA]</scope>
    <source>
        <strain evidence="7 8">SM-530-WT-4B</strain>
    </source>
</reference>
<dbReference type="Proteomes" id="UP000473699">
    <property type="component" value="Unassembled WGS sequence"/>
</dbReference>
<comment type="similarity">
    <text evidence="2">Belongs to the CDP-glycerol glycerophosphotransferase family.</text>
</comment>
<dbReference type="InterPro" id="IPR043148">
    <property type="entry name" value="TagF_C"/>
</dbReference>
<dbReference type="Gene3D" id="3.40.50.11820">
    <property type="match status" value="1"/>
</dbReference>
<dbReference type="InterPro" id="IPR043149">
    <property type="entry name" value="TagF_N"/>
</dbReference>
<dbReference type="GO" id="GO:0005886">
    <property type="term" value="C:plasma membrane"/>
    <property type="evidence" value="ECO:0007669"/>
    <property type="project" value="UniProtKB-SubCell"/>
</dbReference>
<evidence type="ECO:0000256" key="6">
    <source>
        <dbReference type="ARBA" id="ARBA00023136"/>
    </source>
</evidence>